<dbReference type="OrthoDB" id="105971at2"/>
<sequence>MGEQPDGKFIFSSFEFRVSTGELFRRGHKLRLPDQNARLLTVLLEHPGTVLGRNDLRSVMWPDGEHLNHDHAITNSINQLRAILRDNSRSPSYIETIPKRGYRFIAEVRFEPASLPPAALEEPGSAGIIITPPELQPASSPEALPLPTVELPDLSPGLVDTQITQQRRPFLWYGVIAILVAGVLFGAEHLWGHHAHPLPSPPRQITLGIAPIEASDVEAQSIAEPFRLELVDAASQLPGVVVRAAHSFGSTTINHDAIPSLTQGLQLDTLLLGKITTSAPHHFDFTFELVRGSDAVHLATFHYSGTKEQLGTIRSQIQRDLFLRLSDSPSSRLDPIHSTENTQAYSDYLQGRQELIHPTDEAIGRAIQDFRSATSQDASFVQAFSGLGSAYLLRAEHSSLDRDASYAAARAASLTAIHLDPRTAEAHATLGFLYFRHDWNAVAAESELKQAIDQESGQALHRIMYALVLGNTGRFREALEELDKAQAADPLWPPIYLTEIYLYSAARDNARALDAAQKLQKLMPDWPLACDQKAWAFWYAGRHEEAIREWIHMATLEHDALRLKLEQDGLKALATGGTIAYARLKLASLQSEQSSSHPNDFQPAEWQLNAGEPQQALRSMESMVHAHDPEALQFAASPAYFSLHGDPAFNALLTQIGLPLPAKTSTP</sequence>
<keyword evidence="3" id="KW-1133">Transmembrane helix</keyword>
<dbReference type="EMBL" id="CP003130">
    <property type="protein sequence ID" value="AEU37367.1"/>
    <property type="molecule type" value="Genomic_DNA"/>
</dbReference>
<evidence type="ECO:0000313" key="5">
    <source>
        <dbReference type="EMBL" id="AEU37367.1"/>
    </source>
</evidence>
<dbReference type="Gene3D" id="1.10.10.10">
    <property type="entry name" value="Winged helix-like DNA-binding domain superfamily/Winged helix DNA-binding domain"/>
    <property type="match status" value="1"/>
</dbReference>
<keyword evidence="6" id="KW-1185">Reference proteome</keyword>
<dbReference type="InterPro" id="IPR036388">
    <property type="entry name" value="WH-like_DNA-bd_sf"/>
</dbReference>
<dbReference type="SUPFAM" id="SSF46894">
    <property type="entry name" value="C-terminal effector domain of the bipartite response regulators"/>
    <property type="match status" value="1"/>
</dbReference>
<evidence type="ECO:0000256" key="1">
    <source>
        <dbReference type="ARBA" id="ARBA00023125"/>
    </source>
</evidence>
<reference evidence="5 6" key="1">
    <citation type="submission" date="2011-11" db="EMBL/GenBank/DDBJ databases">
        <title>Complete sequence of Granulicella mallensis MP5ACTX8.</title>
        <authorList>
            <consortium name="US DOE Joint Genome Institute"/>
            <person name="Lucas S."/>
            <person name="Copeland A."/>
            <person name="Lapidus A."/>
            <person name="Cheng J.-F."/>
            <person name="Goodwin L."/>
            <person name="Pitluck S."/>
            <person name="Peters L."/>
            <person name="Lu M."/>
            <person name="Detter J.C."/>
            <person name="Han C."/>
            <person name="Tapia R."/>
            <person name="Land M."/>
            <person name="Hauser L."/>
            <person name="Kyrpides N."/>
            <person name="Ivanova N."/>
            <person name="Mikhailova N."/>
            <person name="Pagani I."/>
            <person name="Rawat S."/>
            <person name="Mannisto M."/>
            <person name="Haggblom M."/>
            <person name="Woyke T."/>
        </authorList>
    </citation>
    <scope>NUCLEOTIDE SEQUENCE [LARGE SCALE GENOMIC DNA]</scope>
    <source>
        <strain evidence="6">ATCC BAA-1857 / DSM 23137 / MP5ACTX8</strain>
    </source>
</reference>
<dbReference type="RefSeq" id="WP_014266244.1">
    <property type="nucleotide sequence ID" value="NC_016631.1"/>
</dbReference>
<dbReference type="eggNOG" id="COG3710">
    <property type="taxonomic scope" value="Bacteria"/>
</dbReference>
<dbReference type="SMART" id="SM00862">
    <property type="entry name" value="Trans_reg_C"/>
    <property type="match status" value="1"/>
</dbReference>
<dbReference type="GO" id="GO:0006355">
    <property type="term" value="P:regulation of DNA-templated transcription"/>
    <property type="evidence" value="ECO:0007669"/>
    <property type="project" value="InterPro"/>
</dbReference>
<dbReference type="PROSITE" id="PS51755">
    <property type="entry name" value="OMPR_PHOB"/>
    <property type="match status" value="1"/>
</dbReference>
<dbReference type="AlphaFoldDB" id="G8NS73"/>
<dbReference type="eggNOG" id="COG0457">
    <property type="taxonomic scope" value="Bacteria"/>
</dbReference>
<feature type="transmembrane region" description="Helical" evidence="3">
    <location>
        <begin position="170"/>
        <end position="191"/>
    </location>
</feature>
<dbReference type="InterPro" id="IPR016032">
    <property type="entry name" value="Sig_transdc_resp-reg_C-effctor"/>
</dbReference>
<dbReference type="STRING" id="682795.AciX8_3064"/>
<dbReference type="CDD" id="cd00383">
    <property type="entry name" value="trans_reg_C"/>
    <property type="match status" value="1"/>
</dbReference>
<dbReference type="KEGG" id="gma:AciX8_3064"/>
<evidence type="ECO:0000256" key="2">
    <source>
        <dbReference type="PROSITE-ProRule" id="PRU01091"/>
    </source>
</evidence>
<keyword evidence="3" id="KW-0472">Membrane</keyword>
<dbReference type="GO" id="GO:0000160">
    <property type="term" value="P:phosphorelay signal transduction system"/>
    <property type="evidence" value="ECO:0007669"/>
    <property type="project" value="InterPro"/>
</dbReference>
<protein>
    <submittedName>
        <fullName evidence="5">Transcriptional regulator, CadC</fullName>
    </submittedName>
</protein>
<evidence type="ECO:0000259" key="4">
    <source>
        <dbReference type="PROSITE" id="PS51755"/>
    </source>
</evidence>
<accession>G8NS73</accession>
<dbReference type="SUPFAM" id="SSF48452">
    <property type="entry name" value="TPR-like"/>
    <property type="match status" value="1"/>
</dbReference>
<organism evidence="5 6">
    <name type="scientific">Granulicella mallensis (strain ATCC BAA-1857 / DSM 23137 / MP5ACTX8)</name>
    <dbReference type="NCBI Taxonomy" id="682795"/>
    <lineage>
        <taxon>Bacteria</taxon>
        <taxon>Pseudomonadati</taxon>
        <taxon>Acidobacteriota</taxon>
        <taxon>Terriglobia</taxon>
        <taxon>Terriglobales</taxon>
        <taxon>Acidobacteriaceae</taxon>
        <taxon>Granulicella</taxon>
    </lineage>
</organism>
<dbReference type="Proteomes" id="UP000007113">
    <property type="component" value="Chromosome"/>
</dbReference>
<proteinExistence type="predicted"/>
<evidence type="ECO:0000313" key="6">
    <source>
        <dbReference type="Proteomes" id="UP000007113"/>
    </source>
</evidence>
<name>G8NS73_GRAMM</name>
<dbReference type="HOGENOM" id="CLU_397747_0_0_0"/>
<feature type="DNA-binding region" description="OmpR/PhoB-type" evidence="2">
    <location>
        <begin position="6"/>
        <end position="106"/>
    </location>
</feature>
<feature type="domain" description="OmpR/PhoB-type" evidence="4">
    <location>
        <begin position="6"/>
        <end position="106"/>
    </location>
</feature>
<dbReference type="Pfam" id="PF00486">
    <property type="entry name" value="Trans_reg_C"/>
    <property type="match status" value="1"/>
</dbReference>
<keyword evidence="1 2" id="KW-0238">DNA-binding</keyword>
<dbReference type="InterPro" id="IPR001867">
    <property type="entry name" value="OmpR/PhoB-type_DNA-bd"/>
</dbReference>
<evidence type="ECO:0000256" key="3">
    <source>
        <dbReference type="SAM" id="Phobius"/>
    </source>
</evidence>
<dbReference type="Gene3D" id="1.25.40.10">
    <property type="entry name" value="Tetratricopeptide repeat domain"/>
    <property type="match status" value="1"/>
</dbReference>
<dbReference type="GO" id="GO:0003677">
    <property type="term" value="F:DNA binding"/>
    <property type="evidence" value="ECO:0007669"/>
    <property type="project" value="UniProtKB-UniRule"/>
</dbReference>
<keyword evidence="3" id="KW-0812">Transmembrane</keyword>
<gene>
    <name evidence="5" type="ordered locus">AciX8_3064</name>
</gene>
<dbReference type="InterPro" id="IPR011990">
    <property type="entry name" value="TPR-like_helical_dom_sf"/>
</dbReference>